<keyword evidence="5" id="KW-1185">Reference proteome</keyword>
<proteinExistence type="inferred from homology"/>
<dbReference type="PRINTS" id="PR01438">
    <property type="entry name" value="UNVRSLSTRESS"/>
</dbReference>
<organism evidence="4 5">
    <name type="scientific">Nonomuraea terrae</name>
    <dbReference type="NCBI Taxonomy" id="2530383"/>
    <lineage>
        <taxon>Bacteria</taxon>
        <taxon>Bacillati</taxon>
        <taxon>Actinomycetota</taxon>
        <taxon>Actinomycetes</taxon>
        <taxon>Streptosporangiales</taxon>
        <taxon>Streptosporangiaceae</taxon>
        <taxon>Nonomuraea</taxon>
    </lineage>
</organism>
<dbReference type="Pfam" id="PF00582">
    <property type="entry name" value="Usp"/>
    <property type="match status" value="1"/>
</dbReference>
<reference evidence="4 5" key="1">
    <citation type="submission" date="2019-03" db="EMBL/GenBank/DDBJ databases">
        <title>Draft genome sequences of novel Actinobacteria.</title>
        <authorList>
            <person name="Sahin N."/>
            <person name="Ay H."/>
            <person name="Saygin H."/>
        </authorList>
    </citation>
    <scope>NUCLEOTIDE SEQUENCE [LARGE SCALE GENOMIC DNA]</scope>
    <source>
        <strain evidence="4 5">CH32</strain>
    </source>
</reference>
<dbReference type="OrthoDB" id="3472822at2"/>
<name>A0A4R4YTE4_9ACTN</name>
<dbReference type="PANTHER" id="PTHR31964:SF113">
    <property type="entry name" value="USPA DOMAIN-CONTAINING PROTEIN"/>
    <property type="match status" value="1"/>
</dbReference>
<dbReference type="EMBL" id="SMKQ01000037">
    <property type="protein sequence ID" value="TDD48536.1"/>
    <property type="molecule type" value="Genomic_DNA"/>
</dbReference>
<dbReference type="Gene3D" id="3.40.50.12370">
    <property type="match status" value="1"/>
</dbReference>
<dbReference type="SUPFAM" id="SSF52402">
    <property type="entry name" value="Adenine nucleotide alpha hydrolases-like"/>
    <property type="match status" value="1"/>
</dbReference>
<dbReference type="Proteomes" id="UP000295302">
    <property type="component" value="Unassembled WGS sequence"/>
</dbReference>
<comment type="caution">
    <text evidence="4">The sequence shown here is derived from an EMBL/GenBank/DDBJ whole genome shotgun (WGS) entry which is preliminary data.</text>
</comment>
<evidence type="ECO:0000313" key="5">
    <source>
        <dbReference type="Proteomes" id="UP000295302"/>
    </source>
</evidence>
<feature type="region of interest" description="Disordered" evidence="2">
    <location>
        <begin position="182"/>
        <end position="205"/>
    </location>
</feature>
<evidence type="ECO:0000313" key="4">
    <source>
        <dbReference type="EMBL" id="TDD48536.1"/>
    </source>
</evidence>
<dbReference type="PANTHER" id="PTHR31964">
    <property type="entry name" value="ADENINE NUCLEOTIDE ALPHA HYDROLASES-LIKE SUPERFAMILY PROTEIN"/>
    <property type="match status" value="1"/>
</dbReference>
<dbReference type="InterPro" id="IPR006015">
    <property type="entry name" value="Universal_stress_UspA"/>
</dbReference>
<gene>
    <name evidence="4" type="ORF">E1286_15440</name>
</gene>
<comment type="similarity">
    <text evidence="1">Belongs to the universal stress protein A family.</text>
</comment>
<evidence type="ECO:0000256" key="1">
    <source>
        <dbReference type="ARBA" id="ARBA00008791"/>
    </source>
</evidence>
<dbReference type="AlphaFoldDB" id="A0A4R4YTE4"/>
<dbReference type="CDD" id="cd00293">
    <property type="entry name" value="USP-like"/>
    <property type="match status" value="1"/>
</dbReference>
<evidence type="ECO:0000256" key="2">
    <source>
        <dbReference type="SAM" id="MobiDB-lite"/>
    </source>
</evidence>
<sequence>MSPLRGGTSEFPKCHLPVTGQEAHYGRTSTGGTVEQDLPGGARLVVGVDESPAARWALAWAIGAARLHRMAIVAVHVSRAPVHPFPEALPVQHAIRAGEEARCAEVIEGVFEDVAGGIPDDVTTVVVARVGDPGYHLVDLAREGDLLVLGRGRRGLVSRIFLPSTSMYCARHARTTVVIVKQPTPPDDPEMSEARGRRFWTRRHP</sequence>
<protein>
    <submittedName>
        <fullName evidence="4">Universal stress protein</fullName>
    </submittedName>
</protein>
<evidence type="ECO:0000259" key="3">
    <source>
        <dbReference type="Pfam" id="PF00582"/>
    </source>
</evidence>
<dbReference type="InterPro" id="IPR006016">
    <property type="entry name" value="UspA"/>
</dbReference>
<accession>A0A4R4YTE4</accession>
<feature type="domain" description="UspA" evidence="3">
    <location>
        <begin position="43"/>
        <end position="181"/>
    </location>
</feature>